<sequence>MDYDKKIVFRNITFYNYNNNNNQYSNLFVFDFMDKENRSTIEFDNCTFNKVKGIIHNFHISCEKKGQKTPQVIFRNTKFINSGIVFLAYHTTQQYNKYNSLDCFHIVFENCIFDDINAIGQLVHGDVTFNNCTFNNLKKGSEYSDSLFESDAENNKVIIKNSKITNIILDNNIPFFELYKSYLM</sequence>
<keyword evidence="2" id="KW-1185">Reference proteome</keyword>
<reference evidence="1 2" key="2">
    <citation type="submission" date="2016-08" db="EMBL/GenBank/DDBJ databases">
        <title>Pervasive Adenine N6-methylation of Active Genes in Fungi.</title>
        <authorList>
            <consortium name="DOE Joint Genome Institute"/>
            <person name="Mondo S.J."/>
            <person name="Dannebaum R.O."/>
            <person name="Kuo R.C."/>
            <person name="Labutti K."/>
            <person name="Haridas S."/>
            <person name="Kuo A."/>
            <person name="Salamov A."/>
            <person name="Ahrendt S.R."/>
            <person name="Lipzen A."/>
            <person name="Sullivan W."/>
            <person name="Andreopoulos W.B."/>
            <person name="Clum A."/>
            <person name="Lindquist E."/>
            <person name="Daum C."/>
            <person name="Ramamoorthy G.K."/>
            <person name="Gryganskyi A."/>
            <person name="Culley D."/>
            <person name="Magnuson J.K."/>
            <person name="James T.Y."/>
            <person name="O'Malley M.A."/>
            <person name="Stajich J.E."/>
            <person name="Spatafora J.W."/>
            <person name="Visel A."/>
            <person name="Grigoriev I.V."/>
        </authorList>
    </citation>
    <scope>NUCLEOTIDE SEQUENCE [LARGE SCALE GENOMIC DNA]</scope>
    <source>
        <strain evidence="2">finn</strain>
    </source>
</reference>
<evidence type="ECO:0000313" key="1">
    <source>
        <dbReference type="EMBL" id="ORX40408.1"/>
    </source>
</evidence>
<dbReference type="Proteomes" id="UP000193719">
    <property type="component" value="Unassembled WGS sequence"/>
</dbReference>
<dbReference type="AlphaFoldDB" id="A0A1Y1UQP6"/>
<evidence type="ECO:0000313" key="2">
    <source>
        <dbReference type="Proteomes" id="UP000193719"/>
    </source>
</evidence>
<proteinExistence type="predicted"/>
<accession>A0A1Y1UQP6</accession>
<organism evidence="1 2">
    <name type="scientific">Piromyces finnis</name>
    <dbReference type="NCBI Taxonomy" id="1754191"/>
    <lineage>
        <taxon>Eukaryota</taxon>
        <taxon>Fungi</taxon>
        <taxon>Fungi incertae sedis</taxon>
        <taxon>Chytridiomycota</taxon>
        <taxon>Chytridiomycota incertae sedis</taxon>
        <taxon>Neocallimastigomycetes</taxon>
        <taxon>Neocallimastigales</taxon>
        <taxon>Neocallimastigaceae</taxon>
        <taxon>Piromyces</taxon>
    </lineage>
</organism>
<dbReference type="EMBL" id="MCFH01000094">
    <property type="protein sequence ID" value="ORX40408.1"/>
    <property type="molecule type" value="Genomic_DNA"/>
</dbReference>
<evidence type="ECO:0008006" key="3">
    <source>
        <dbReference type="Google" id="ProtNLM"/>
    </source>
</evidence>
<gene>
    <name evidence="1" type="ORF">BCR36DRAFT_416901</name>
</gene>
<dbReference type="SUPFAM" id="SSF51126">
    <property type="entry name" value="Pectin lyase-like"/>
    <property type="match status" value="1"/>
</dbReference>
<comment type="caution">
    <text evidence="1">The sequence shown here is derived from an EMBL/GenBank/DDBJ whole genome shotgun (WGS) entry which is preliminary data.</text>
</comment>
<reference evidence="1 2" key="1">
    <citation type="submission" date="2016-08" db="EMBL/GenBank/DDBJ databases">
        <title>Genomes of anaerobic fungi encode conserved fungal cellulosomes for biomass hydrolysis.</title>
        <authorList>
            <consortium name="DOE Joint Genome Institute"/>
            <person name="Haitjema C.H."/>
            <person name="Gilmore S.P."/>
            <person name="Henske J.K."/>
            <person name="Solomon K.V."/>
            <person name="De Groot R."/>
            <person name="Kuo A."/>
            <person name="Mondo S.J."/>
            <person name="Salamov A.A."/>
            <person name="Labutti K."/>
            <person name="Zhao Z."/>
            <person name="Chiniquy J."/>
            <person name="Barry K."/>
            <person name="Brewer H.M."/>
            <person name="Purvine S.O."/>
            <person name="Wright A.T."/>
            <person name="Boxma B."/>
            <person name="Van Alen T."/>
            <person name="Hackstein J.H."/>
            <person name="Baker S.E."/>
            <person name="Grigoriev I.V."/>
            <person name="O'Malley M.A."/>
        </authorList>
    </citation>
    <scope>NUCLEOTIDE SEQUENCE [LARGE SCALE GENOMIC DNA]</scope>
    <source>
        <strain evidence="2">finn</strain>
    </source>
</reference>
<dbReference type="InterPro" id="IPR011050">
    <property type="entry name" value="Pectin_lyase_fold/virulence"/>
</dbReference>
<name>A0A1Y1UQP6_9FUNG</name>
<protein>
    <recommendedName>
        <fullName evidence="3">Right handed beta helix domain-containing protein</fullName>
    </recommendedName>
</protein>